<evidence type="ECO:0000256" key="1">
    <source>
        <dbReference type="ARBA" id="ARBA00004474"/>
    </source>
</evidence>
<feature type="transmembrane region" description="Helical" evidence="3">
    <location>
        <begin position="147"/>
        <end position="168"/>
    </location>
</feature>
<reference evidence="4" key="1">
    <citation type="journal article" date="2016" name="BMC Biol.">
        <title>Parallel evolution of highly conserved plastid genome architecture in red seaweeds and seed plants.</title>
        <authorList>
            <person name="Lee J."/>
            <person name="Cho C.H."/>
            <person name="Park S.I."/>
            <person name="Choi J.W."/>
            <person name="Song H.S."/>
            <person name="West J.A."/>
            <person name="Bhattacharya D."/>
            <person name="Yoon H.S."/>
        </authorList>
    </citation>
    <scope>NUCLEOTIDE SEQUENCE</scope>
</reference>
<dbReference type="EMBL" id="KX284723">
    <property type="protein sequence ID" value="AOM67078.1"/>
    <property type="molecule type" value="Genomic_DNA"/>
</dbReference>
<protein>
    <recommendedName>
        <fullName evidence="5">Ycf36</fullName>
    </recommendedName>
</protein>
<dbReference type="GeneID" id="29074090"/>
<proteinExistence type="predicted"/>
<organism evidence="4">
    <name type="scientific">Hildenbrandia rivularis</name>
    <dbReference type="NCBI Taxonomy" id="135206"/>
    <lineage>
        <taxon>Eukaryota</taxon>
        <taxon>Rhodophyta</taxon>
        <taxon>Florideophyceae</taxon>
        <taxon>Hildenbrandiophycidae</taxon>
        <taxon>Hildenbrandiales</taxon>
        <taxon>Hildenbrandiaceae</taxon>
        <taxon>Hildenbrandia</taxon>
    </lineage>
</organism>
<keyword evidence="2 4" id="KW-0934">Plastid</keyword>
<evidence type="ECO:0000256" key="2">
    <source>
        <dbReference type="ARBA" id="ARBA00022640"/>
    </source>
</evidence>
<keyword evidence="3" id="KW-0812">Transmembrane</keyword>
<dbReference type="AlphaFoldDB" id="A0A1C9CF91"/>
<comment type="subcellular location">
    <subcellularLocation>
        <location evidence="1">Plastid</location>
    </subcellularLocation>
</comment>
<dbReference type="RefSeq" id="YP_009297534.1">
    <property type="nucleotide sequence ID" value="NC_031177.1"/>
</dbReference>
<dbReference type="GO" id="GO:0009536">
    <property type="term" value="C:plastid"/>
    <property type="evidence" value="ECO:0007669"/>
    <property type="project" value="UniProtKB-SubCell"/>
</dbReference>
<geneLocation type="plastid" evidence="4"/>
<evidence type="ECO:0000256" key="3">
    <source>
        <dbReference type="SAM" id="Phobius"/>
    </source>
</evidence>
<feature type="transmembrane region" description="Helical" evidence="3">
    <location>
        <begin position="39"/>
        <end position="65"/>
    </location>
</feature>
<accession>A0A1C9CF91</accession>
<evidence type="ECO:0008006" key="5">
    <source>
        <dbReference type="Google" id="ProtNLM"/>
    </source>
</evidence>
<dbReference type="Pfam" id="PF06799">
    <property type="entry name" value="CGLD27-like"/>
    <property type="match status" value="1"/>
</dbReference>
<dbReference type="PANTHER" id="PTHR34214">
    <property type="match status" value="1"/>
</dbReference>
<keyword evidence="3" id="KW-1133">Transmembrane helix</keyword>
<evidence type="ECO:0000313" key="4">
    <source>
        <dbReference type="EMBL" id="AOM67078.1"/>
    </source>
</evidence>
<name>A0A1C9CF91_9FLOR</name>
<keyword evidence="3" id="KW-0472">Membrane</keyword>
<feature type="transmembrane region" description="Helical" evidence="3">
    <location>
        <begin position="71"/>
        <end position="92"/>
    </location>
</feature>
<dbReference type="InterPro" id="IPR009631">
    <property type="entry name" value="CGLD27-like"/>
</dbReference>
<sequence>MTDSVTKCPIPSFQQPLNEYKFLQKSYFFSWSTLKPLKFLLKLLVFWLSISLLMIPIFVSGILAIRTFQEFLVLDIILSHLILIVLLVRLHLGWCYITQRLLSATVVYEESGWYDGQVWVKPSHILIQERLIGTYQVIPKLKIIKKVLLVLVLAFFMEIVVYTFSIGIK</sequence>
<gene>
    <name evidence="4" type="primary">ycf36</name>
    <name evidence="4" type="ORF">Hrvl_018</name>
</gene>
<dbReference type="PANTHER" id="PTHR34214:SF3">
    <property type="entry name" value="PROTEIN CONSERVED IN THE GREEN LINEAGE AND DIATOMS 27, CHLOROPLASTIC"/>
    <property type="match status" value="1"/>
</dbReference>